<organism evidence="2 3">
    <name type="scientific">Ramazzottius varieornatus</name>
    <name type="common">Water bear</name>
    <name type="synonym">Tardigrade</name>
    <dbReference type="NCBI Taxonomy" id="947166"/>
    <lineage>
        <taxon>Eukaryota</taxon>
        <taxon>Metazoa</taxon>
        <taxon>Ecdysozoa</taxon>
        <taxon>Tardigrada</taxon>
        <taxon>Eutardigrada</taxon>
        <taxon>Parachela</taxon>
        <taxon>Hypsibioidea</taxon>
        <taxon>Ramazzottiidae</taxon>
        <taxon>Ramazzottius</taxon>
    </lineage>
</organism>
<dbReference type="EMBL" id="BDGG01000004">
    <property type="protein sequence ID" value="GAU98275.1"/>
    <property type="molecule type" value="Genomic_DNA"/>
</dbReference>
<comment type="caution">
    <text evidence="2">The sequence shown here is derived from an EMBL/GenBank/DDBJ whole genome shotgun (WGS) entry which is preliminary data.</text>
</comment>
<sequence length="256" mass="29189">MNWIPKEKAHSKKPSEKDKIKEYFRKHRRTLGIAATEVAVQNSDGREPDKRSRSVSRSRTSDSSSPLKSPSPKPPPFTAQVHSSRRSKRGTPVQGEQLPLADMDLRGLAEVIKDPSNISTDLVHLELMKRMFGYRPRTEPESPTAEQGLDTTVYYTNDESPFDLMSRSAQVIEEAPRKIAIIRPENQLNWTDPGFSNIEDQNLDTSNLPTDYERESNFAERSAEEQSKVGSSYWDLTDLTRATNPRQHLPRSFFPF</sequence>
<proteinExistence type="predicted"/>
<reference evidence="2 3" key="1">
    <citation type="journal article" date="2016" name="Nat. Commun.">
        <title>Extremotolerant tardigrade genome and improved radiotolerance of human cultured cells by tardigrade-unique protein.</title>
        <authorList>
            <person name="Hashimoto T."/>
            <person name="Horikawa D.D."/>
            <person name="Saito Y."/>
            <person name="Kuwahara H."/>
            <person name="Kozuka-Hata H."/>
            <person name="Shin-I T."/>
            <person name="Minakuchi Y."/>
            <person name="Ohishi K."/>
            <person name="Motoyama A."/>
            <person name="Aizu T."/>
            <person name="Enomoto A."/>
            <person name="Kondo K."/>
            <person name="Tanaka S."/>
            <person name="Hara Y."/>
            <person name="Koshikawa S."/>
            <person name="Sagara H."/>
            <person name="Miura T."/>
            <person name="Yokobori S."/>
            <person name="Miyagawa K."/>
            <person name="Suzuki Y."/>
            <person name="Kubo T."/>
            <person name="Oyama M."/>
            <person name="Kohara Y."/>
            <person name="Fujiyama A."/>
            <person name="Arakawa K."/>
            <person name="Katayama T."/>
            <person name="Toyoda A."/>
            <person name="Kunieda T."/>
        </authorList>
    </citation>
    <scope>NUCLEOTIDE SEQUENCE [LARGE SCALE GENOMIC DNA]</scope>
    <source>
        <strain evidence="2 3">YOKOZUNA-1</strain>
    </source>
</reference>
<dbReference type="OrthoDB" id="10070959at2759"/>
<feature type="region of interest" description="Disordered" evidence="1">
    <location>
        <begin position="34"/>
        <end position="99"/>
    </location>
</feature>
<gene>
    <name evidence="2" type="primary">RvY_09444-1</name>
    <name evidence="2" type="synonym">RvY_09444.1</name>
    <name evidence="2" type="ORF">RvY_09444</name>
</gene>
<dbReference type="Proteomes" id="UP000186922">
    <property type="component" value="Unassembled WGS sequence"/>
</dbReference>
<evidence type="ECO:0000256" key="1">
    <source>
        <dbReference type="SAM" id="MobiDB-lite"/>
    </source>
</evidence>
<protein>
    <submittedName>
        <fullName evidence="2">Uncharacterized protein</fullName>
    </submittedName>
</protein>
<evidence type="ECO:0000313" key="2">
    <source>
        <dbReference type="EMBL" id="GAU98275.1"/>
    </source>
</evidence>
<dbReference type="AlphaFoldDB" id="A0A1D1VBT1"/>
<keyword evidence="3" id="KW-1185">Reference proteome</keyword>
<name>A0A1D1VBT1_RAMVA</name>
<feature type="compositionally biased region" description="Low complexity" evidence="1">
    <location>
        <begin position="55"/>
        <end position="68"/>
    </location>
</feature>
<evidence type="ECO:0000313" key="3">
    <source>
        <dbReference type="Proteomes" id="UP000186922"/>
    </source>
</evidence>
<accession>A0A1D1VBT1</accession>